<gene>
    <name evidence="1" type="ORF">AM231_15410</name>
</gene>
<proteinExistence type="predicted"/>
<dbReference type="AlphaFoldDB" id="A0A0M1P7C3"/>
<sequence length="119" mass="13925">MIYQPNENNYLKDLIDRQLSSVEFVQDYLQLHFDGITLTSYNMPIVIINGIPYTIYTPGYRDVFCSLISQIVKEVYETKKIITIQFGETNYINISIREEDCNPEAATLINEYNNIVVWN</sequence>
<name>A0A0M1P7C3_9BACL</name>
<dbReference type="EMBL" id="LIUT01000001">
    <property type="protein sequence ID" value="KOR90373.1"/>
    <property type="molecule type" value="Genomic_DNA"/>
</dbReference>
<accession>A0A0M1P7C3</accession>
<keyword evidence="2" id="KW-1185">Reference proteome</keyword>
<dbReference type="Proteomes" id="UP000036932">
    <property type="component" value="Unassembled WGS sequence"/>
</dbReference>
<dbReference type="RefSeq" id="WP_054403313.1">
    <property type="nucleotide sequence ID" value="NZ_LIUT01000001.1"/>
</dbReference>
<dbReference type="PATRIC" id="fig|1705565.3.peg.5149"/>
<organism evidence="1 2">
    <name type="scientific">Paenibacillus solani</name>
    <dbReference type="NCBI Taxonomy" id="1705565"/>
    <lineage>
        <taxon>Bacteria</taxon>
        <taxon>Bacillati</taxon>
        <taxon>Bacillota</taxon>
        <taxon>Bacilli</taxon>
        <taxon>Bacillales</taxon>
        <taxon>Paenibacillaceae</taxon>
        <taxon>Paenibacillus</taxon>
    </lineage>
</organism>
<protein>
    <submittedName>
        <fullName evidence="1">Uncharacterized protein</fullName>
    </submittedName>
</protein>
<evidence type="ECO:0000313" key="1">
    <source>
        <dbReference type="EMBL" id="KOR90373.1"/>
    </source>
</evidence>
<comment type="caution">
    <text evidence="1">The sequence shown here is derived from an EMBL/GenBank/DDBJ whole genome shotgun (WGS) entry which is preliminary data.</text>
</comment>
<evidence type="ECO:0000313" key="2">
    <source>
        <dbReference type="Proteomes" id="UP000036932"/>
    </source>
</evidence>
<reference evidence="2" key="1">
    <citation type="submission" date="2015-08" db="EMBL/GenBank/DDBJ databases">
        <title>Genome sequencing project for genomic taxonomy and phylogenomics of Bacillus-like bacteria.</title>
        <authorList>
            <person name="Liu B."/>
            <person name="Wang J."/>
            <person name="Zhu Y."/>
            <person name="Liu G."/>
            <person name="Chen Q."/>
            <person name="Chen Z."/>
            <person name="Lan J."/>
            <person name="Che J."/>
            <person name="Ge C."/>
            <person name="Shi H."/>
            <person name="Pan Z."/>
            <person name="Liu X."/>
        </authorList>
    </citation>
    <scope>NUCLEOTIDE SEQUENCE [LARGE SCALE GENOMIC DNA]</scope>
    <source>
        <strain evidence="2">FJAT-22460</strain>
    </source>
</reference>